<keyword evidence="3" id="KW-1185">Reference proteome</keyword>
<dbReference type="OrthoDB" id="695890at2759"/>
<sequence length="140" mass="16050">MLTSQGLVLATAMAVSAGTIFLFDHLREKYFPHTPQVSGNQVFPLAGNQVLLKSCLSSGRKKREKEEKKNKKKRVQFANDVKDSNGDGELYRKTHRKKCAEIQKKSCGNEIIEIRKMPQNRAVLYSGILRDRVQRMEYSY</sequence>
<gene>
    <name evidence="2" type="ORF">PHJA_001041000</name>
</gene>
<dbReference type="Proteomes" id="UP000653305">
    <property type="component" value="Unassembled WGS sequence"/>
</dbReference>
<reference evidence="2" key="1">
    <citation type="submission" date="2020-07" db="EMBL/GenBank/DDBJ databases">
        <title>Ethylene signaling mediates host invasion by parasitic plants.</title>
        <authorList>
            <person name="Yoshida S."/>
        </authorList>
    </citation>
    <scope>NUCLEOTIDE SEQUENCE</scope>
    <source>
        <strain evidence="2">Okayama</strain>
    </source>
</reference>
<protein>
    <submittedName>
        <fullName evidence="2">Uncharacterized protein</fullName>
    </submittedName>
</protein>
<dbReference type="AlphaFoldDB" id="A0A830BYS9"/>
<proteinExistence type="predicted"/>
<name>A0A830BYS9_9LAMI</name>
<dbReference type="PANTHER" id="PTHR33564:SF11">
    <property type="entry name" value="OS06G0604600 PROTEIN"/>
    <property type="match status" value="1"/>
</dbReference>
<evidence type="ECO:0000313" key="2">
    <source>
        <dbReference type="EMBL" id="GFP88973.1"/>
    </source>
</evidence>
<dbReference type="PANTHER" id="PTHR33564">
    <property type="entry name" value="TRANSMEMBRANE PROTEIN"/>
    <property type="match status" value="1"/>
</dbReference>
<feature type="region of interest" description="Disordered" evidence="1">
    <location>
        <begin position="58"/>
        <end position="89"/>
    </location>
</feature>
<feature type="compositionally biased region" description="Basic and acidic residues" evidence="1">
    <location>
        <begin position="80"/>
        <end position="89"/>
    </location>
</feature>
<dbReference type="EMBL" id="BMAC01000177">
    <property type="protein sequence ID" value="GFP88973.1"/>
    <property type="molecule type" value="Genomic_DNA"/>
</dbReference>
<evidence type="ECO:0000256" key="1">
    <source>
        <dbReference type="SAM" id="MobiDB-lite"/>
    </source>
</evidence>
<comment type="caution">
    <text evidence="2">The sequence shown here is derived from an EMBL/GenBank/DDBJ whole genome shotgun (WGS) entry which is preliminary data.</text>
</comment>
<accession>A0A830BYS9</accession>
<organism evidence="2 3">
    <name type="scientific">Phtheirospermum japonicum</name>
    <dbReference type="NCBI Taxonomy" id="374723"/>
    <lineage>
        <taxon>Eukaryota</taxon>
        <taxon>Viridiplantae</taxon>
        <taxon>Streptophyta</taxon>
        <taxon>Embryophyta</taxon>
        <taxon>Tracheophyta</taxon>
        <taxon>Spermatophyta</taxon>
        <taxon>Magnoliopsida</taxon>
        <taxon>eudicotyledons</taxon>
        <taxon>Gunneridae</taxon>
        <taxon>Pentapetalae</taxon>
        <taxon>asterids</taxon>
        <taxon>lamiids</taxon>
        <taxon>Lamiales</taxon>
        <taxon>Orobanchaceae</taxon>
        <taxon>Orobanchaceae incertae sedis</taxon>
        <taxon>Phtheirospermum</taxon>
    </lineage>
</organism>
<evidence type="ECO:0000313" key="3">
    <source>
        <dbReference type="Proteomes" id="UP000653305"/>
    </source>
</evidence>